<dbReference type="Proteomes" id="UP000649179">
    <property type="component" value="Unassembled WGS sequence"/>
</dbReference>
<evidence type="ECO:0000259" key="2">
    <source>
        <dbReference type="Pfam" id="PF07687"/>
    </source>
</evidence>
<dbReference type="SUPFAM" id="SSF55031">
    <property type="entry name" value="Bacterial exopeptidase dimerisation domain"/>
    <property type="match status" value="1"/>
</dbReference>
<keyword evidence="1" id="KW-0464">Manganese</keyword>
<keyword evidence="1" id="KW-0479">Metal-binding</keyword>
<keyword evidence="4" id="KW-1185">Reference proteome</keyword>
<dbReference type="SUPFAM" id="SSF53187">
    <property type="entry name" value="Zn-dependent exopeptidases"/>
    <property type="match status" value="1"/>
</dbReference>
<dbReference type="GO" id="GO:0016787">
    <property type="term" value="F:hydrolase activity"/>
    <property type="evidence" value="ECO:0007669"/>
    <property type="project" value="InterPro"/>
</dbReference>
<comment type="caution">
    <text evidence="3">The sequence shown here is derived from an EMBL/GenBank/DDBJ whole genome shotgun (WGS) entry which is preliminary data.</text>
</comment>
<gene>
    <name evidence="3" type="ORF">GCM10011519_13050</name>
</gene>
<dbReference type="PANTHER" id="PTHR11014">
    <property type="entry name" value="PEPTIDASE M20 FAMILY MEMBER"/>
    <property type="match status" value="1"/>
</dbReference>
<feature type="binding site" evidence="1">
    <location>
        <position position="108"/>
    </location>
    <ligand>
        <name>Mn(2+)</name>
        <dbReference type="ChEBI" id="CHEBI:29035"/>
        <label>2</label>
    </ligand>
</feature>
<dbReference type="InterPro" id="IPR011650">
    <property type="entry name" value="Peptidase_M20_dimer"/>
</dbReference>
<feature type="binding site" evidence="1">
    <location>
        <position position="365"/>
    </location>
    <ligand>
        <name>Mn(2+)</name>
        <dbReference type="ChEBI" id="CHEBI:29035"/>
        <label>2</label>
    </ligand>
</feature>
<proteinExistence type="predicted"/>
<dbReference type="AlphaFoldDB" id="A0A917BHY8"/>
<name>A0A917BHY8_9ACTN</name>
<dbReference type="GO" id="GO:0046872">
    <property type="term" value="F:metal ion binding"/>
    <property type="evidence" value="ECO:0007669"/>
    <property type="project" value="UniProtKB-KW"/>
</dbReference>
<dbReference type="NCBIfam" id="TIGR01891">
    <property type="entry name" value="amidohydrolases"/>
    <property type="match status" value="1"/>
</dbReference>
<dbReference type="InterPro" id="IPR036264">
    <property type="entry name" value="Bact_exopeptidase_dim_dom"/>
</dbReference>
<dbReference type="Pfam" id="PF07687">
    <property type="entry name" value="M20_dimer"/>
    <property type="match status" value="1"/>
</dbReference>
<dbReference type="PANTHER" id="PTHR11014:SF63">
    <property type="entry name" value="METALLOPEPTIDASE, PUTATIVE (AFU_ORTHOLOGUE AFUA_6G09600)-RELATED"/>
    <property type="match status" value="1"/>
</dbReference>
<evidence type="ECO:0000313" key="4">
    <source>
        <dbReference type="Proteomes" id="UP000649179"/>
    </source>
</evidence>
<dbReference type="Gene3D" id="3.30.70.360">
    <property type="match status" value="1"/>
</dbReference>
<reference evidence="3" key="2">
    <citation type="submission" date="2020-09" db="EMBL/GenBank/DDBJ databases">
        <authorList>
            <person name="Sun Q."/>
            <person name="Zhou Y."/>
        </authorList>
    </citation>
    <scope>NUCLEOTIDE SEQUENCE</scope>
    <source>
        <strain evidence="3">CGMCC 1.16067</strain>
    </source>
</reference>
<sequence>MPDPTLAASVRQSVDALAPELVELRRDLHAHPELAWTEVRTTSLVAGRLAAAGVRTVPLEPTGLLAEVGPASGPVVVLRADLDALPVDDLTTDPWRSAAAGTAHACGHDVHTVGLLGAVLALASVAERLPVRVRAVFQPAEEVMPGGSHRAIEQGALADAAAIFTVHCDPGVDVGSIGLREGPITGAADALEVRLSGTGGHTSRPHLTQDLTFALAKLLTEVPAVLSRRFDPRSGVSVVWGAVSAGSAMNVIPAAGRALGTVRTLDPVAWADAEAVVREVVAAVLAPYGVRSEVGYVRGVPPVVNDPAATAVIHRAAAELLGEEAVQGTPQSTGGEDFAWYLEHIPGAMARLGTRTPGGPTYDLHQGDLRVDERAVATASALLASIALTAMDDPEIAGNITGR</sequence>
<dbReference type="PIRSF" id="PIRSF005962">
    <property type="entry name" value="Pept_M20D_amidohydro"/>
    <property type="match status" value="1"/>
</dbReference>
<dbReference type="InterPro" id="IPR017439">
    <property type="entry name" value="Amidohydrolase"/>
</dbReference>
<feature type="domain" description="Peptidase M20 dimerisation" evidence="2">
    <location>
        <begin position="192"/>
        <end position="287"/>
    </location>
</feature>
<feature type="binding site" evidence="1">
    <location>
        <position position="106"/>
    </location>
    <ligand>
        <name>Mn(2+)</name>
        <dbReference type="ChEBI" id="CHEBI:29035"/>
        <label>2</label>
    </ligand>
</feature>
<feature type="binding site" evidence="1">
    <location>
        <position position="142"/>
    </location>
    <ligand>
        <name>Mn(2+)</name>
        <dbReference type="ChEBI" id="CHEBI:29035"/>
        <label>2</label>
    </ligand>
</feature>
<dbReference type="RefSeq" id="WP_188779053.1">
    <property type="nucleotide sequence ID" value="NZ_BMKQ01000001.1"/>
</dbReference>
<protein>
    <submittedName>
        <fullName evidence="3">Amidohydrolase</fullName>
    </submittedName>
</protein>
<reference evidence="3" key="1">
    <citation type="journal article" date="2014" name="Int. J. Syst. Evol. Microbiol.">
        <title>Complete genome sequence of Corynebacterium casei LMG S-19264T (=DSM 44701T), isolated from a smear-ripened cheese.</title>
        <authorList>
            <consortium name="US DOE Joint Genome Institute (JGI-PGF)"/>
            <person name="Walter F."/>
            <person name="Albersmeier A."/>
            <person name="Kalinowski J."/>
            <person name="Ruckert C."/>
        </authorList>
    </citation>
    <scope>NUCLEOTIDE SEQUENCE</scope>
    <source>
        <strain evidence="3">CGMCC 1.16067</strain>
    </source>
</reference>
<dbReference type="InterPro" id="IPR002933">
    <property type="entry name" value="Peptidase_M20"/>
</dbReference>
<organism evidence="3 4">
    <name type="scientific">Marmoricola endophyticus</name>
    <dbReference type="NCBI Taxonomy" id="2040280"/>
    <lineage>
        <taxon>Bacteria</taxon>
        <taxon>Bacillati</taxon>
        <taxon>Actinomycetota</taxon>
        <taxon>Actinomycetes</taxon>
        <taxon>Propionibacteriales</taxon>
        <taxon>Nocardioidaceae</taxon>
        <taxon>Marmoricola</taxon>
    </lineage>
</organism>
<dbReference type="Gene3D" id="3.40.630.10">
    <property type="entry name" value="Zn peptidases"/>
    <property type="match status" value="1"/>
</dbReference>
<evidence type="ECO:0000313" key="3">
    <source>
        <dbReference type="EMBL" id="GGF40758.1"/>
    </source>
</evidence>
<feature type="binding site" evidence="1">
    <location>
        <position position="167"/>
    </location>
    <ligand>
        <name>Mn(2+)</name>
        <dbReference type="ChEBI" id="CHEBI:29035"/>
        <label>2</label>
    </ligand>
</feature>
<dbReference type="Pfam" id="PF01546">
    <property type="entry name" value="Peptidase_M20"/>
    <property type="match status" value="1"/>
</dbReference>
<dbReference type="EMBL" id="BMKQ01000001">
    <property type="protein sequence ID" value="GGF40758.1"/>
    <property type="molecule type" value="Genomic_DNA"/>
</dbReference>
<accession>A0A917BHY8</accession>
<evidence type="ECO:0000256" key="1">
    <source>
        <dbReference type="PIRSR" id="PIRSR005962-1"/>
    </source>
</evidence>
<comment type="cofactor">
    <cofactor evidence="1">
        <name>Mn(2+)</name>
        <dbReference type="ChEBI" id="CHEBI:29035"/>
    </cofactor>
    <text evidence="1">The Mn(2+) ion enhances activity.</text>
</comment>